<comment type="caution">
    <text evidence="2">The sequence shown here is derived from an EMBL/GenBank/DDBJ whole genome shotgun (WGS) entry which is preliminary data.</text>
</comment>
<dbReference type="GeneID" id="94192506"/>
<dbReference type="InterPro" id="IPR054708">
    <property type="entry name" value="MTPAP-like_central"/>
</dbReference>
<dbReference type="GO" id="GO:0031123">
    <property type="term" value="P:RNA 3'-end processing"/>
    <property type="evidence" value="ECO:0007669"/>
    <property type="project" value="TreeGrafter"/>
</dbReference>
<evidence type="ECO:0000313" key="2">
    <source>
        <dbReference type="EMBL" id="GIX61023.1"/>
    </source>
</evidence>
<feature type="domain" description="Poly(A) RNA polymerase mitochondrial-like central palm" evidence="1">
    <location>
        <begin position="144"/>
        <end position="250"/>
    </location>
</feature>
<dbReference type="EMBL" id="BPLF01000001">
    <property type="protein sequence ID" value="GIX61023.1"/>
    <property type="molecule type" value="Genomic_DNA"/>
</dbReference>
<sequence length="264" mass="28888">MESDSHEPGPGSGAADHGLVANLSAAELERLSAHYGPEVYSMVEDEKHREIIERNSAMRVRATHGGETLEQDAVKELGKSKLKARSKVDVAGDFITVPRESARRDNLGKPNKGGKAKRLRSVLGLKHFYNSLGRMHVSFWVMLDVELAKLLEWLAPSEEEREAKEMVLLQLEMVVAALFPKAQMHVFGSYVTGLSLPGGDIDVCIEGHGDELVSLKLLVYALSRMDLLHSFECVFNTPVPVVKAIDKHTGTAPAHGTKACRGQA</sequence>
<dbReference type="CDD" id="cd05402">
    <property type="entry name" value="NT_PAP_TUTase"/>
    <property type="match status" value="1"/>
</dbReference>
<dbReference type="InterPro" id="IPR045862">
    <property type="entry name" value="Trf4-like"/>
</dbReference>
<dbReference type="SUPFAM" id="SSF81301">
    <property type="entry name" value="Nucleotidyltransferase"/>
    <property type="match status" value="1"/>
</dbReference>
<dbReference type="GO" id="GO:0043634">
    <property type="term" value="P:polyadenylation-dependent ncRNA catabolic process"/>
    <property type="evidence" value="ECO:0007669"/>
    <property type="project" value="TreeGrafter"/>
</dbReference>
<name>A0AAV4LMT6_BABCB</name>
<dbReference type="PANTHER" id="PTHR23092">
    <property type="entry name" value="POLY(A) RNA POLYMERASE"/>
    <property type="match status" value="1"/>
</dbReference>
<dbReference type="PANTHER" id="PTHR23092:SF15">
    <property type="entry name" value="INACTIVE NON-CANONICAL POLY(A) RNA POLYMERASE PROTEIN TRF4-2-RELATED"/>
    <property type="match status" value="1"/>
</dbReference>
<protein>
    <submittedName>
        <fullName evidence="2">Topoisomerase-related nucleotidyltransferase</fullName>
    </submittedName>
</protein>
<dbReference type="InterPro" id="IPR043519">
    <property type="entry name" value="NT_sf"/>
</dbReference>
<accession>A0AAV4LMT6</accession>
<evidence type="ECO:0000313" key="3">
    <source>
        <dbReference type="Proteomes" id="UP001497744"/>
    </source>
</evidence>
<keyword evidence="3" id="KW-1185">Reference proteome</keyword>
<organism evidence="2 3">
    <name type="scientific">Babesia caballi</name>
    <dbReference type="NCBI Taxonomy" id="5871"/>
    <lineage>
        <taxon>Eukaryota</taxon>
        <taxon>Sar</taxon>
        <taxon>Alveolata</taxon>
        <taxon>Apicomplexa</taxon>
        <taxon>Aconoidasida</taxon>
        <taxon>Piroplasmida</taxon>
        <taxon>Babesiidae</taxon>
        <taxon>Babesia</taxon>
    </lineage>
</organism>
<proteinExistence type="predicted"/>
<dbReference type="Pfam" id="PF22600">
    <property type="entry name" value="MTPAP-like_central"/>
    <property type="match status" value="1"/>
</dbReference>
<gene>
    <name evidence="2" type="ORF">BcabD6B2_04580</name>
</gene>
<dbReference type="GO" id="GO:0005730">
    <property type="term" value="C:nucleolus"/>
    <property type="evidence" value="ECO:0007669"/>
    <property type="project" value="TreeGrafter"/>
</dbReference>
<dbReference type="RefSeq" id="XP_067713094.1">
    <property type="nucleotide sequence ID" value="XM_067856993.1"/>
</dbReference>
<reference evidence="2 3" key="1">
    <citation type="submission" date="2021-06" db="EMBL/GenBank/DDBJ databases">
        <title>Genome sequence of Babesia caballi.</title>
        <authorList>
            <person name="Yamagishi J."/>
            <person name="Kidaka T."/>
            <person name="Ochi A."/>
        </authorList>
    </citation>
    <scope>NUCLEOTIDE SEQUENCE [LARGE SCALE GENOMIC DNA]</scope>
    <source>
        <strain evidence="2">USDA-D6B2</strain>
    </source>
</reference>
<dbReference type="GO" id="GO:1990817">
    <property type="term" value="F:poly(A) RNA polymerase activity"/>
    <property type="evidence" value="ECO:0007669"/>
    <property type="project" value="InterPro"/>
</dbReference>
<dbReference type="Gene3D" id="3.30.460.10">
    <property type="entry name" value="Beta Polymerase, domain 2"/>
    <property type="match status" value="1"/>
</dbReference>
<evidence type="ECO:0000259" key="1">
    <source>
        <dbReference type="Pfam" id="PF22600"/>
    </source>
</evidence>
<dbReference type="GO" id="GO:0031499">
    <property type="term" value="C:TRAMP complex"/>
    <property type="evidence" value="ECO:0007669"/>
    <property type="project" value="TreeGrafter"/>
</dbReference>
<dbReference type="Proteomes" id="UP001497744">
    <property type="component" value="Unassembled WGS sequence"/>
</dbReference>
<dbReference type="AlphaFoldDB" id="A0AAV4LMT6"/>
<dbReference type="GO" id="GO:0003729">
    <property type="term" value="F:mRNA binding"/>
    <property type="evidence" value="ECO:0007669"/>
    <property type="project" value="TreeGrafter"/>
</dbReference>